<dbReference type="EMBL" id="AC144429">
    <property type="status" value="NOT_ANNOTATED_CDS"/>
    <property type="molecule type" value="Genomic_DNA"/>
</dbReference>
<reference evidence="4" key="4">
    <citation type="submission" date="2025-09" db="UniProtKB">
        <authorList>
            <consortium name="Ensembl"/>
        </authorList>
    </citation>
    <scope>IDENTIFICATION</scope>
</reference>
<feature type="domain" description="Zinc finger C5HC2-type" evidence="2">
    <location>
        <begin position="57"/>
        <end position="109"/>
    </location>
</feature>
<evidence type="ECO:0000313" key="5">
    <source>
        <dbReference type="Proteomes" id="UP000002277"/>
    </source>
</evidence>
<dbReference type="Bgee" id="ENSPTRG00000022503">
    <property type="expression patterns" value="Expressed in fibroblast and 11 other cell types or tissues"/>
</dbReference>
<evidence type="ECO:0000313" key="4">
    <source>
        <dbReference type="Ensembl" id="ENSPTRP00000072924.1"/>
    </source>
</evidence>
<gene>
    <name evidence="4 6" type="primary">KDM5D</name>
</gene>
<proteinExistence type="predicted"/>
<dbReference type="InterPro" id="IPR004198">
    <property type="entry name" value="Znf_C5HC2"/>
</dbReference>
<dbReference type="Pfam" id="PF02928">
    <property type="entry name" value="zf-C5HC2"/>
    <property type="match status" value="1"/>
</dbReference>
<feature type="region of interest" description="Disordered" evidence="1">
    <location>
        <begin position="512"/>
        <end position="606"/>
    </location>
</feature>
<feature type="compositionally biased region" description="Polar residues" evidence="1">
    <location>
        <begin position="577"/>
        <end position="604"/>
    </location>
</feature>
<dbReference type="PANTHER" id="PTHR10694">
    <property type="entry name" value="LYSINE-SPECIFIC DEMETHYLASE"/>
    <property type="match status" value="1"/>
</dbReference>
<reference evidence="4" key="3">
    <citation type="submission" date="2025-08" db="UniProtKB">
        <authorList>
            <consortium name="Ensembl"/>
        </authorList>
    </citation>
    <scope>IDENTIFICATION</scope>
</reference>
<evidence type="ECO:0000256" key="1">
    <source>
        <dbReference type="SAM" id="MobiDB-lite"/>
    </source>
</evidence>
<organism evidence="4 5">
    <name type="scientific">Pan troglodytes</name>
    <name type="common">Chimpanzee</name>
    <dbReference type="NCBI Taxonomy" id="9598"/>
    <lineage>
        <taxon>Eukaryota</taxon>
        <taxon>Metazoa</taxon>
        <taxon>Chordata</taxon>
        <taxon>Craniata</taxon>
        <taxon>Vertebrata</taxon>
        <taxon>Euteleostomi</taxon>
        <taxon>Mammalia</taxon>
        <taxon>Eutheria</taxon>
        <taxon>Euarchontoglires</taxon>
        <taxon>Primates</taxon>
        <taxon>Haplorrhini</taxon>
        <taxon>Catarrhini</taxon>
        <taxon>Hominidae</taxon>
        <taxon>Pan</taxon>
    </lineage>
</organism>
<evidence type="ECO:0000313" key="6">
    <source>
        <dbReference type="VGNC" id="VGNC:49003"/>
    </source>
</evidence>
<dbReference type="PANTHER" id="PTHR10694:SF84">
    <property type="entry name" value="LYSINE-SPECIFIC DEMETHYLASE 5D"/>
    <property type="match status" value="1"/>
</dbReference>
<feature type="compositionally biased region" description="Basic and acidic residues" evidence="1">
    <location>
        <begin position="560"/>
        <end position="574"/>
    </location>
</feature>
<dbReference type="InterPro" id="IPR013637">
    <property type="entry name" value="Lys_sp_deMease-like_dom"/>
</dbReference>
<dbReference type="AlphaFoldDB" id="A0A2I3S8T8"/>
<sequence length="622" mass="70134">MAAFPETLDLNLAVAVHKEMFIMVQEERRLRKALLEKGVTEAEREAFELLPDDERQCIKCKTTCFLSALACYDCPDGLVCLSHINDLCKCSSSRQYLRYRYTLDELPTMLHKLKIRAESFDTWANKVRVALEVEDGRKRSFEELRALESEARERRFPNSELLQRLKNCLSEVEACIAQVLGLVSGQVARMDTPQLTLTELRVLLEQMGSLPCAMHQIGDVKGLLVMGAKIASSPSVDKARAELQELLTIAERWEEKAHFCLEARQKHPPATLEAIIRETENIPVHLPNIQALKEALTKAQAWIADVDEIQNGDHYPCLDDLEGLVAVGRDLPVGLEELRQLELQVLTAHSWREKASKTFLKKNSCYTLLEVLCPCADAGSDSTKRSRWMEKALGLYQCDTELLGLSAQDLRDPGSLVQGLLENGDSVISPENMAPGKGSDLELLSSLLPQLTGPVLELPEAIRAPLEELMMEGDLLEVTLDENHSIWQLLQAGQPPDLDRIRTLLELEKFEHQGSRTRSRALERRRRQQKVDQGRNVENLVQQELQSKRARSSGIMSQVGREEEHYQEKADRENMFLTPSTDHSPSLKGNQNSLQHKDSGSSAACPSLMPWLQLSYSDEQQL</sequence>
<keyword evidence="5" id="KW-1185">Reference proteome</keyword>
<protein>
    <submittedName>
        <fullName evidence="4">Lysine demethylase 5D</fullName>
    </submittedName>
</protein>
<reference evidence="5" key="1">
    <citation type="submission" date="2004-07" db="EMBL/GenBank/DDBJ databases">
        <title>The DNA sequence of the chimpanzee Y chromosome.</title>
        <authorList>
            <person name="Hughes J.F."/>
            <person name="Pyntikova T."/>
            <person name="Skaletsky H."/>
            <person name="Minx P.J."/>
            <person name="Rozen S."/>
            <person name="Wilson R.K."/>
            <person name="Page D.C."/>
        </authorList>
    </citation>
    <scope>NUCLEOTIDE SEQUENCE [LARGE SCALE GENOMIC DNA]</scope>
</reference>
<dbReference type="Ensembl" id="ENSPTRT00000079046.1">
    <property type="protein sequence ID" value="ENSPTRP00000072924.1"/>
    <property type="gene ID" value="ENSPTRG00000022503.6"/>
</dbReference>
<dbReference type="GeneTree" id="ENSGT00940000161236"/>
<evidence type="ECO:0000259" key="3">
    <source>
        <dbReference type="Pfam" id="PF08429"/>
    </source>
</evidence>
<accession>A0A2I3S8T8</accession>
<dbReference type="Pfam" id="PF08429">
    <property type="entry name" value="PLU-1"/>
    <property type="match status" value="1"/>
</dbReference>
<dbReference type="Proteomes" id="UP000002277">
    <property type="component" value="Chromosome Y"/>
</dbReference>
<evidence type="ECO:0000259" key="2">
    <source>
        <dbReference type="Pfam" id="PF02928"/>
    </source>
</evidence>
<feature type="compositionally biased region" description="Basic residues" evidence="1">
    <location>
        <begin position="515"/>
        <end position="528"/>
    </location>
</feature>
<feature type="domain" description="Lysine-specific demethylase-like" evidence="3">
    <location>
        <begin position="219"/>
        <end position="370"/>
    </location>
</feature>
<name>A0A2I3S8T8_PANTR</name>
<dbReference type="VGNC" id="VGNC:49003">
    <property type="gene designation" value="KDM5D"/>
</dbReference>
<reference evidence="4 5" key="2">
    <citation type="journal article" date="2005" name="Nature">
        <title>Initial sequence of the chimpanzee genome and comparison with the human genome.</title>
        <authorList>
            <consortium name="Chimpanzee sequencing and analysis consortium"/>
        </authorList>
    </citation>
    <scope>NUCLEOTIDE SEQUENCE [LARGE SCALE GENOMIC DNA]</scope>
</reference>